<gene>
    <name evidence="2" type="ORF">Q7C36_010127</name>
</gene>
<feature type="compositionally biased region" description="Basic and acidic residues" evidence="1">
    <location>
        <begin position="658"/>
        <end position="671"/>
    </location>
</feature>
<reference evidence="2" key="1">
    <citation type="submission" date="2023-08" db="EMBL/GenBank/DDBJ databases">
        <title>Pelteobagrus vachellii genome.</title>
        <authorList>
            <person name="Liu H."/>
        </authorList>
    </citation>
    <scope>NUCLEOTIDE SEQUENCE</scope>
    <source>
        <strain evidence="2">PRFRI_2022a</strain>
        <tissue evidence="2">Muscle</tissue>
    </source>
</reference>
<feature type="compositionally biased region" description="Polar residues" evidence="1">
    <location>
        <begin position="770"/>
        <end position="779"/>
    </location>
</feature>
<sequence length="934" mass="108446">MLLISWIIDRNPQDRCTAEEMEDCVRLVCETLGVHVVDEVSVEMIVDLYQKVFHTNAELRDAQRAVTQVSAQNGGLPCSGRWILHVLLEMEKEREKREKLFWELQMLKSGQSRVSDGVNTQTLSENSSIRHNKKRNKKPCDLSSLLRRARRLYVRLDVDGVWSLLPSLSHSHVNSKRLSLISPTKLDVLLLLEYKYDIIKERLYIEMLQEEHGVGWLESVEPLEQTDCVYDLEQRAEEALKQSDVLCVCELPGVLHCHRSADGVKEQVWTSSPQGQSWTSAIFLSELRSHCDQERRSLTQLLNRVERLVLTEIYLSVFVGVRRAERETHSHTALLTSRQHWEDWPCLRCLDVEDLVKFWLQEKQDESTQLRNECTTSRCVRQAVLQCLVQCQEQERKTLVEILHTVSQEELQEQRDTITPDTNTAGITELRRGCVSILKQIKFSLQSSSTHSASWDDCAVHLLIQLTHTHHQEVQTVIHTLPVMDAAALLVLLHKYELELRSPKLHNLHILLQTSCKENTQSNISVNNEQRRSSSSVTEEHEICTGCGVVLAPDDAPYLEILGVGEKKNEERREESEGEEAGREKREGDEEERRDGREQEKERERREREEEERREGRKIEDENKRKESEGEVEMERERKSEDKEKRRKQKEIEEENTREEREGEEERKVDAVEKQASLITLAWSKPANNNTQEVTSDLPEAQTTEVTSAESHTLDHTHFVSSLCEHTPPAHTHTLVEPLQEPSTSSTDIQNEIVSDEHRTSSAGLKLDSESLSGDTHTQGAARHAVCDEQQLQREATMRSLVNIQRRAEQRWQRDRDRQILRVQERLSIIHNRKSDEDLLGLRREETFRHLANTLQQEDEQQQKMLVREKLQQLWRERSYVLQSRRERNTTEFKELLTPTAQCASNVDDVLDSHTTQHVHTPRHDPHTLTRNVP</sequence>
<name>A0AA88STZ8_TACVA</name>
<accession>A0AA88STZ8</accession>
<protein>
    <submittedName>
        <fullName evidence="2">Uncharacterized protein</fullName>
    </submittedName>
</protein>
<feature type="compositionally biased region" description="Basic and acidic residues" evidence="1">
    <location>
        <begin position="567"/>
        <end position="644"/>
    </location>
</feature>
<feature type="region of interest" description="Disordered" evidence="1">
    <location>
        <begin position="755"/>
        <end position="783"/>
    </location>
</feature>
<feature type="region of interest" description="Disordered" evidence="1">
    <location>
        <begin position="567"/>
        <end position="671"/>
    </location>
</feature>
<feature type="compositionally biased region" description="Polar residues" evidence="1">
    <location>
        <begin position="115"/>
        <end position="129"/>
    </location>
</feature>
<keyword evidence="3" id="KW-1185">Reference proteome</keyword>
<feature type="region of interest" description="Disordered" evidence="1">
    <location>
        <begin position="914"/>
        <end position="934"/>
    </location>
</feature>
<evidence type="ECO:0000313" key="3">
    <source>
        <dbReference type="Proteomes" id="UP001187315"/>
    </source>
</evidence>
<comment type="caution">
    <text evidence="2">The sequence shown here is derived from an EMBL/GenBank/DDBJ whole genome shotgun (WGS) entry which is preliminary data.</text>
</comment>
<evidence type="ECO:0000256" key="1">
    <source>
        <dbReference type="SAM" id="MobiDB-lite"/>
    </source>
</evidence>
<dbReference type="Proteomes" id="UP001187315">
    <property type="component" value="Unassembled WGS sequence"/>
</dbReference>
<dbReference type="AlphaFoldDB" id="A0AA88STZ8"/>
<feature type="region of interest" description="Disordered" evidence="1">
    <location>
        <begin position="115"/>
        <end position="136"/>
    </location>
</feature>
<proteinExistence type="predicted"/>
<organism evidence="2 3">
    <name type="scientific">Tachysurus vachellii</name>
    <name type="common">Darkbarbel catfish</name>
    <name type="synonym">Pelteobagrus vachellii</name>
    <dbReference type="NCBI Taxonomy" id="175792"/>
    <lineage>
        <taxon>Eukaryota</taxon>
        <taxon>Metazoa</taxon>
        <taxon>Chordata</taxon>
        <taxon>Craniata</taxon>
        <taxon>Vertebrata</taxon>
        <taxon>Euteleostomi</taxon>
        <taxon>Actinopterygii</taxon>
        <taxon>Neopterygii</taxon>
        <taxon>Teleostei</taxon>
        <taxon>Ostariophysi</taxon>
        <taxon>Siluriformes</taxon>
        <taxon>Bagridae</taxon>
        <taxon>Tachysurus</taxon>
    </lineage>
</organism>
<evidence type="ECO:0000313" key="2">
    <source>
        <dbReference type="EMBL" id="KAK2848445.1"/>
    </source>
</evidence>
<dbReference type="EMBL" id="JAVHJS010000009">
    <property type="protein sequence ID" value="KAK2848445.1"/>
    <property type="molecule type" value="Genomic_DNA"/>
</dbReference>